<feature type="region of interest" description="Disordered" evidence="1">
    <location>
        <begin position="220"/>
        <end position="269"/>
    </location>
</feature>
<dbReference type="RefSeq" id="WP_146452080.1">
    <property type="nucleotide sequence ID" value="NZ_SJPS01000006.1"/>
</dbReference>
<accession>A0A5C6CL75</accession>
<name>A0A5C6CL75_9BACT</name>
<reference evidence="2 3" key="1">
    <citation type="submission" date="2019-02" db="EMBL/GenBank/DDBJ databases">
        <title>Deep-cultivation of Planctomycetes and their phenomic and genomic characterization uncovers novel biology.</title>
        <authorList>
            <person name="Wiegand S."/>
            <person name="Jogler M."/>
            <person name="Boedeker C."/>
            <person name="Pinto D."/>
            <person name="Vollmers J."/>
            <person name="Rivas-Marin E."/>
            <person name="Kohn T."/>
            <person name="Peeters S.H."/>
            <person name="Heuer A."/>
            <person name="Rast P."/>
            <person name="Oberbeckmann S."/>
            <person name="Bunk B."/>
            <person name="Jeske O."/>
            <person name="Meyerdierks A."/>
            <person name="Storesund J.E."/>
            <person name="Kallscheuer N."/>
            <person name="Luecker S."/>
            <person name="Lage O.M."/>
            <person name="Pohl T."/>
            <person name="Merkel B.J."/>
            <person name="Hornburger P."/>
            <person name="Mueller R.-W."/>
            <person name="Bruemmer F."/>
            <person name="Labrenz M."/>
            <person name="Spormann A.M."/>
            <person name="Op Den Camp H."/>
            <person name="Overmann J."/>
            <person name="Amann R."/>
            <person name="Jetten M.S.M."/>
            <person name="Mascher T."/>
            <person name="Medema M.H."/>
            <person name="Devos D.P."/>
            <person name="Kaster A.-K."/>
            <person name="Ovreas L."/>
            <person name="Rohde M."/>
            <person name="Galperin M.Y."/>
            <person name="Jogler C."/>
        </authorList>
    </citation>
    <scope>NUCLEOTIDE SEQUENCE [LARGE SCALE GENOMIC DNA]</scope>
    <source>
        <strain evidence="2 3">Pla144</strain>
    </source>
</reference>
<dbReference type="Proteomes" id="UP000318437">
    <property type="component" value="Unassembled WGS sequence"/>
</dbReference>
<evidence type="ECO:0000313" key="2">
    <source>
        <dbReference type="EMBL" id="TWU23579.1"/>
    </source>
</evidence>
<feature type="compositionally biased region" description="Basic and acidic residues" evidence="1">
    <location>
        <begin position="258"/>
        <end position="269"/>
    </location>
</feature>
<dbReference type="EMBL" id="SJPS01000006">
    <property type="protein sequence ID" value="TWU23579.1"/>
    <property type="molecule type" value="Genomic_DNA"/>
</dbReference>
<protein>
    <submittedName>
        <fullName evidence="2">Uncharacterized protein</fullName>
    </submittedName>
</protein>
<feature type="compositionally biased region" description="Polar residues" evidence="1">
    <location>
        <begin position="223"/>
        <end position="241"/>
    </location>
</feature>
<proteinExistence type="predicted"/>
<evidence type="ECO:0000256" key="1">
    <source>
        <dbReference type="SAM" id="MobiDB-lite"/>
    </source>
</evidence>
<sequence length="269" mass="28742">MSRLIVYLSLLMTIDSLLTSQVEGQIIRRLRERRAAAQAPVAAPGDPAAAPIAPLPRLRGLLARRLQAQQDLVAQEEVQPTPASPDQKKPETPASKLAARRAASGLRQVTAMQSPAIPKFTLSDLDKMDVNGLQSALANVDGALQNELNRFSSAESWQGFLDLPAEVVDEEAVNPEALEVSLDRFNRVANNPAFSQISSLASFAQTRGILAELANRTVGPQLGSATDSAVSTEATSTNKSAPEQLPAPQPSPVQARVNKGERSILVRSE</sequence>
<dbReference type="AlphaFoldDB" id="A0A5C6CL75"/>
<keyword evidence="3" id="KW-1185">Reference proteome</keyword>
<dbReference type="OrthoDB" id="9837204at2"/>
<comment type="caution">
    <text evidence="2">The sequence shown here is derived from an EMBL/GenBank/DDBJ whole genome shotgun (WGS) entry which is preliminary data.</text>
</comment>
<feature type="region of interest" description="Disordered" evidence="1">
    <location>
        <begin position="75"/>
        <end position="98"/>
    </location>
</feature>
<gene>
    <name evidence="2" type="ORF">Pla144_37540</name>
</gene>
<organism evidence="2 3">
    <name type="scientific">Bythopirellula polymerisocia</name>
    <dbReference type="NCBI Taxonomy" id="2528003"/>
    <lineage>
        <taxon>Bacteria</taxon>
        <taxon>Pseudomonadati</taxon>
        <taxon>Planctomycetota</taxon>
        <taxon>Planctomycetia</taxon>
        <taxon>Pirellulales</taxon>
        <taxon>Lacipirellulaceae</taxon>
        <taxon>Bythopirellula</taxon>
    </lineage>
</organism>
<evidence type="ECO:0000313" key="3">
    <source>
        <dbReference type="Proteomes" id="UP000318437"/>
    </source>
</evidence>